<dbReference type="Gene3D" id="1.10.8.710">
    <property type="match status" value="1"/>
</dbReference>
<feature type="non-terminal residue" evidence="4">
    <location>
        <position position="947"/>
    </location>
</feature>
<dbReference type="SUPFAM" id="SSF52540">
    <property type="entry name" value="P-loop containing nucleoside triphosphate hydrolases"/>
    <property type="match status" value="1"/>
</dbReference>
<dbReference type="Gene3D" id="3.20.180.20">
    <property type="entry name" value="Dynein heavy chain, N-terminal domain 2"/>
    <property type="match status" value="1"/>
</dbReference>
<sequence>MKILKPKSLSSGLRLQVQAMREALNEKWVWFQQVLILSDDRQQKDKEKFKNNLFLSFEELKNKVDAAAQEFSIKGPFQSTLRSDLALRQIEEHRVQLEALKQEQNDIFSGLAFFRIKQPPCKMIWTMEKDMDQLQQVWEISQECDENWNNWRYVHLTKLQTQSMESKTQDMFRKLHVLQRDLKNKDWEIVHFSKMKIEQFMQIIPVITDLRNPAMRDRHWTQIYEELERSFDHTSTDFTLEKIISLKMDHYAGSICEISGAASKELSIEQGLEGIKKTWEKIFLDITPYKEEGLFRLRGTGDLFQTLDDSQVILSTMRASCFVKAFEREVDQWEQQLSHMLDVIEMILTVQRNWIYLENIFQGKDISDQLPNECKEFAGISDNWKTIMGRLHKNKNALQGTCHPGLLENLFNMSTKLEEILKALDVYLENKRQIFPRFYFLSNDDMLEILGQSQNPEAMQPHMKKCFDNIKSLQLDKRLNKQKANGMYSSDGEFIAFTRPIQLDIPVEGWLCDIEKNMQSTLKAYLNDCLVDMRKITGSRDKWVKEWPGQLIITASQIKWTSDVTRSLIINKEREDKSSLNSLKKKQVSMLQSYSEMIHADLPKLLRLKVVALITVEVHARDVIDKLAKTGCSDVDAFEWFCQLRLYWEKDKAEVYDCIIRQTNSQFKYGYEYLGNSGRLVITPLTDRCYMTLTTALYLHRGGSPKGPASTGKTETVKDLGKSLGMFVIVVNCSEGLDYKSIARMFSGLAQTGAWGCFNEFHRINTEVLSVVAQQILSILSALSAGKSLFQFEGQKIRLLPSCGIFITINPGYAGHTELPDNLKSMFRPISMVVPDSTLIAEILLFGEGFSNCKLMAKKVFTLYSLAVQQLSQQDHYDFGLRALTSLLRYAGKKRRLSPSIVDEEILLMAMKDMNIPKLTSADLPLFNGIIQDLFPAVDTPVIEYGK</sequence>
<dbReference type="InterPro" id="IPR035699">
    <property type="entry name" value="AAA_6"/>
</dbReference>
<name>A0ABU7ECM3_9TELE</name>
<evidence type="ECO:0000259" key="2">
    <source>
        <dbReference type="Pfam" id="PF08393"/>
    </source>
</evidence>
<protein>
    <submittedName>
        <fullName evidence="4">Dynein heavy chain 2, axonemal</fullName>
    </submittedName>
</protein>
<dbReference type="Pfam" id="PF12774">
    <property type="entry name" value="AAA_6"/>
    <property type="match status" value="1"/>
</dbReference>
<organism evidence="4 5">
    <name type="scientific">Characodon lateralis</name>
    <dbReference type="NCBI Taxonomy" id="208331"/>
    <lineage>
        <taxon>Eukaryota</taxon>
        <taxon>Metazoa</taxon>
        <taxon>Chordata</taxon>
        <taxon>Craniata</taxon>
        <taxon>Vertebrata</taxon>
        <taxon>Euteleostomi</taxon>
        <taxon>Actinopterygii</taxon>
        <taxon>Neopterygii</taxon>
        <taxon>Teleostei</taxon>
        <taxon>Neoteleostei</taxon>
        <taxon>Acanthomorphata</taxon>
        <taxon>Ovalentaria</taxon>
        <taxon>Atherinomorphae</taxon>
        <taxon>Cyprinodontiformes</taxon>
        <taxon>Goodeidae</taxon>
        <taxon>Characodon</taxon>
    </lineage>
</organism>
<dbReference type="Pfam" id="PF08393">
    <property type="entry name" value="DHC_N2"/>
    <property type="match status" value="1"/>
</dbReference>
<evidence type="ECO:0000313" key="4">
    <source>
        <dbReference type="EMBL" id="MED6284786.1"/>
    </source>
</evidence>
<reference evidence="4 5" key="1">
    <citation type="submission" date="2021-06" db="EMBL/GenBank/DDBJ databases">
        <authorList>
            <person name="Palmer J.M."/>
        </authorList>
    </citation>
    <scope>NUCLEOTIDE SEQUENCE [LARGE SCALE GENOMIC DNA]</scope>
    <source>
        <strain evidence="4 5">CL_MEX2019</strain>
        <tissue evidence="4">Muscle</tissue>
    </source>
</reference>
<dbReference type="PANTHER" id="PTHR45703:SF32">
    <property type="entry name" value="DYNEINS HEAVY CHAIN"/>
    <property type="match status" value="1"/>
</dbReference>
<accession>A0ABU7ECM3</accession>
<proteinExistence type="predicted"/>
<comment type="caution">
    <text evidence="4">The sequence shown here is derived from an EMBL/GenBank/DDBJ whole genome shotgun (WGS) entry which is preliminary data.</text>
</comment>
<evidence type="ECO:0000313" key="5">
    <source>
        <dbReference type="Proteomes" id="UP001352852"/>
    </source>
</evidence>
<feature type="coiled-coil region" evidence="1">
    <location>
        <begin position="50"/>
        <end position="107"/>
    </location>
</feature>
<dbReference type="Gene3D" id="3.40.50.300">
    <property type="entry name" value="P-loop containing nucleotide triphosphate hydrolases"/>
    <property type="match status" value="1"/>
</dbReference>
<dbReference type="PANTHER" id="PTHR45703">
    <property type="entry name" value="DYNEIN HEAVY CHAIN"/>
    <property type="match status" value="1"/>
</dbReference>
<dbReference type="Gene3D" id="1.20.140.100">
    <property type="entry name" value="Dynein heavy chain, N-terminal domain 2"/>
    <property type="match status" value="1"/>
</dbReference>
<dbReference type="InterPro" id="IPR043157">
    <property type="entry name" value="Dynein_AAA1S"/>
</dbReference>
<dbReference type="InterPro" id="IPR042228">
    <property type="entry name" value="Dynein_linker_3"/>
</dbReference>
<feature type="domain" description="Dynein heavy chain hydrolytic ATP-binding dynein motor region" evidence="3">
    <location>
        <begin position="669"/>
        <end position="945"/>
    </location>
</feature>
<keyword evidence="5" id="KW-1185">Reference proteome</keyword>
<dbReference type="InterPro" id="IPR027417">
    <property type="entry name" value="P-loop_NTPase"/>
</dbReference>
<evidence type="ECO:0000259" key="3">
    <source>
        <dbReference type="Pfam" id="PF12774"/>
    </source>
</evidence>
<gene>
    <name evidence="4" type="primary">DNAH2_2</name>
    <name evidence="4" type="ORF">CHARACLAT_022530</name>
</gene>
<dbReference type="InterPro" id="IPR042222">
    <property type="entry name" value="Dynein_2_N"/>
</dbReference>
<dbReference type="Proteomes" id="UP001352852">
    <property type="component" value="Unassembled WGS sequence"/>
</dbReference>
<keyword evidence="1" id="KW-0175">Coiled coil</keyword>
<dbReference type="InterPro" id="IPR013602">
    <property type="entry name" value="Dynein_heavy_linker"/>
</dbReference>
<dbReference type="EMBL" id="JAHUTJ010051485">
    <property type="protein sequence ID" value="MED6284786.1"/>
    <property type="molecule type" value="Genomic_DNA"/>
</dbReference>
<evidence type="ECO:0000256" key="1">
    <source>
        <dbReference type="SAM" id="Coils"/>
    </source>
</evidence>
<feature type="domain" description="Dynein heavy chain linker" evidence="2">
    <location>
        <begin position="126"/>
        <end position="529"/>
    </location>
</feature>
<dbReference type="Gene3D" id="1.10.287.2620">
    <property type="match status" value="1"/>
</dbReference>
<dbReference type="Gene3D" id="1.20.58.1120">
    <property type="match status" value="1"/>
</dbReference>
<dbReference type="InterPro" id="IPR026983">
    <property type="entry name" value="DHC"/>
</dbReference>